<dbReference type="EMBL" id="JABANE010000010">
    <property type="protein sequence ID" value="NME67451.1"/>
    <property type="molecule type" value="Genomic_DNA"/>
</dbReference>
<comment type="caution">
    <text evidence="2">The sequence shown here is derived from an EMBL/GenBank/DDBJ whole genome shotgun (WGS) entry which is preliminary data.</text>
</comment>
<sequence>MRSLAVQEKKKSQSSSYRFKANSASPDVKNHVKGFGGQEGKDSDKKTKKETLLDQLLKLEKEGEELRFTPTQIAEVRKQIAALTSVEEQKKYYLLLHKAVDYKSQRDNESPSSVYELEHYGKTKRPLARDYMCNLTVLAMCLEYLGVENPVGEKKQQFEDYLETKRVELCEEYKKEFDKEHPLIKEVYNEAMLELNQKKQKLA</sequence>
<keyword evidence="3" id="KW-1185">Reference proteome</keyword>
<protein>
    <submittedName>
        <fullName evidence="2">Uncharacterized protein</fullName>
    </submittedName>
</protein>
<reference evidence="2 3" key="1">
    <citation type="submission" date="2020-04" db="EMBL/GenBank/DDBJ databases">
        <title>Flammeovirga sp. SR4, a novel species isolated from seawater.</title>
        <authorList>
            <person name="Wang X."/>
        </authorList>
    </citation>
    <scope>NUCLEOTIDE SEQUENCE [LARGE SCALE GENOMIC DNA]</scope>
    <source>
        <strain evidence="2 3">ATCC 23126</strain>
    </source>
</reference>
<proteinExistence type="predicted"/>
<name>A0A7X9P0S1_9BACT</name>
<evidence type="ECO:0000256" key="1">
    <source>
        <dbReference type="SAM" id="MobiDB-lite"/>
    </source>
</evidence>
<feature type="compositionally biased region" description="Polar residues" evidence="1">
    <location>
        <begin position="13"/>
        <end position="25"/>
    </location>
</feature>
<feature type="region of interest" description="Disordered" evidence="1">
    <location>
        <begin position="1"/>
        <end position="49"/>
    </location>
</feature>
<gene>
    <name evidence="2" type="ORF">HHU12_05690</name>
</gene>
<evidence type="ECO:0000313" key="3">
    <source>
        <dbReference type="Proteomes" id="UP000576082"/>
    </source>
</evidence>
<organism evidence="2 3">
    <name type="scientific">Flammeovirga aprica JL-4</name>
    <dbReference type="NCBI Taxonomy" id="694437"/>
    <lineage>
        <taxon>Bacteria</taxon>
        <taxon>Pseudomonadati</taxon>
        <taxon>Bacteroidota</taxon>
        <taxon>Cytophagia</taxon>
        <taxon>Cytophagales</taxon>
        <taxon>Flammeovirgaceae</taxon>
        <taxon>Flammeovirga</taxon>
    </lineage>
</organism>
<accession>A0A7X9P0S1</accession>
<dbReference type="AlphaFoldDB" id="A0A7X9P0S1"/>
<dbReference type="RefSeq" id="WP_169655786.1">
    <property type="nucleotide sequence ID" value="NZ_JABANE010000010.1"/>
</dbReference>
<feature type="compositionally biased region" description="Basic and acidic residues" evidence="1">
    <location>
        <begin position="39"/>
        <end position="49"/>
    </location>
</feature>
<evidence type="ECO:0000313" key="2">
    <source>
        <dbReference type="EMBL" id="NME67451.1"/>
    </source>
</evidence>
<dbReference type="Proteomes" id="UP000576082">
    <property type="component" value="Unassembled WGS sequence"/>
</dbReference>